<comment type="similarity">
    <text evidence="1">Belongs to the alpha-carbonic anhydrase family.</text>
</comment>
<dbReference type="GO" id="GO:0004089">
    <property type="term" value="F:carbonate dehydratase activity"/>
    <property type="evidence" value="ECO:0007669"/>
    <property type="project" value="InterPro"/>
</dbReference>
<dbReference type="AlphaFoldDB" id="A0A834REH2"/>
<dbReference type="PANTHER" id="PTHR18952">
    <property type="entry name" value="CARBONIC ANHYDRASE"/>
    <property type="match status" value="1"/>
</dbReference>
<gene>
    <name evidence="3" type="ORF">SSS_4796</name>
</gene>
<dbReference type="GO" id="GO:0006730">
    <property type="term" value="P:one-carbon metabolic process"/>
    <property type="evidence" value="ECO:0007669"/>
    <property type="project" value="TreeGrafter"/>
</dbReference>
<dbReference type="Gene3D" id="3.10.200.10">
    <property type="entry name" value="Alpha carbonic anhydrase"/>
    <property type="match status" value="1"/>
</dbReference>
<dbReference type="EMBL" id="WVUK01000049">
    <property type="protein sequence ID" value="KAF7495258.1"/>
    <property type="molecule type" value="Genomic_DNA"/>
</dbReference>
<organism evidence="3">
    <name type="scientific">Sarcoptes scabiei</name>
    <name type="common">Itch mite</name>
    <name type="synonym">Acarus scabiei</name>
    <dbReference type="NCBI Taxonomy" id="52283"/>
    <lineage>
        <taxon>Eukaryota</taxon>
        <taxon>Metazoa</taxon>
        <taxon>Ecdysozoa</taxon>
        <taxon>Arthropoda</taxon>
        <taxon>Chelicerata</taxon>
        <taxon>Arachnida</taxon>
        <taxon>Acari</taxon>
        <taxon>Acariformes</taxon>
        <taxon>Sarcoptiformes</taxon>
        <taxon>Astigmata</taxon>
        <taxon>Psoroptidia</taxon>
        <taxon>Sarcoptoidea</taxon>
        <taxon>Sarcoptidae</taxon>
        <taxon>Sarcoptinae</taxon>
        <taxon>Sarcoptes</taxon>
    </lineage>
</organism>
<reference evidence="3" key="2">
    <citation type="submission" date="2020-01" db="EMBL/GenBank/DDBJ databases">
        <authorList>
            <person name="Korhonen P.K.K."/>
            <person name="Guangxu M.G."/>
            <person name="Wang T.W."/>
            <person name="Stroehlein A.J.S."/>
            <person name="Young N.D."/>
            <person name="Ang C.-S.A."/>
            <person name="Fernando D.W.F."/>
            <person name="Lu H.L."/>
            <person name="Taylor S.T."/>
            <person name="Ehtesham M.E.M."/>
            <person name="Najaraj S.H.N."/>
            <person name="Harsha G.H.G."/>
            <person name="Madugundu A.M."/>
            <person name="Renuse S.R."/>
            <person name="Holt D.H."/>
            <person name="Pandey A.P."/>
            <person name="Papenfuss A.P."/>
            <person name="Gasser R.B.G."/>
            <person name="Fischer K.F."/>
        </authorList>
    </citation>
    <scope>NUCLEOTIDE SEQUENCE</scope>
    <source>
        <strain evidence="3">SSS_KF_BRIS2020</strain>
    </source>
</reference>
<dbReference type="OrthoDB" id="5978072at2759"/>
<reference evidence="5" key="1">
    <citation type="journal article" date="2020" name="PLoS Negl. Trop. Dis.">
        <title>High-quality nuclear genome for Sarcoptes scabiei-A critical resource for a neglected parasite.</title>
        <authorList>
            <person name="Korhonen P.K."/>
            <person name="Gasser R.B."/>
            <person name="Ma G."/>
            <person name="Wang T."/>
            <person name="Stroehlein A.J."/>
            <person name="Young N.D."/>
            <person name="Ang C.S."/>
            <person name="Fernando D.D."/>
            <person name="Lu H.C."/>
            <person name="Taylor S."/>
            <person name="Reynolds S.L."/>
            <person name="Mofiz E."/>
            <person name="Najaraj S.H."/>
            <person name="Gowda H."/>
            <person name="Madugundu A."/>
            <person name="Renuse S."/>
            <person name="Holt D."/>
            <person name="Pandey A."/>
            <person name="Papenfuss A.T."/>
            <person name="Fischer K."/>
        </authorList>
    </citation>
    <scope>NUCLEOTIDE SEQUENCE [LARGE SCALE GENOMIC DNA]</scope>
</reference>
<dbReference type="InterPro" id="IPR023561">
    <property type="entry name" value="Carbonic_anhydrase_a-class"/>
</dbReference>
<dbReference type="GO" id="GO:0008270">
    <property type="term" value="F:zinc ion binding"/>
    <property type="evidence" value="ECO:0007669"/>
    <property type="project" value="InterPro"/>
</dbReference>
<accession>A0A834REH2</accession>
<dbReference type="PROSITE" id="PS51144">
    <property type="entry name" value="ALPHA_CA_2"/>
    <property type="match status" value="1"/>
</dbReference>
<evidence type="ECO:0000313" key="5">
    <source>
        <dbReference type="Proteomes" id="UP000070412"/>
    </source>
</evidence>
<evidence type="ECO:0000313" key="3">
    <source>
        <dbReference type="EMBL" id="KAF7495258.1"/>
    </source>
</evidence>
<dbReference type="SMART" id="SM01057">
    <property type="entry name" value="Carb_anhydrase"/>
    <property type="match status" value="1"/>
</dbReference>
<dbReference type="Proteomes" id="UP000070412">
    <property type="component" value="Unassembled WGS sequence"/>
</dbReference>
<dbReference type="InterPro" id="IPR001148">
    <property type="entry name" value="CA_dom"/>
</dbReference>
<dbReference type="PANTHER" id="PTHR18952:SF208">
    <property type="entry name" value="CARBONIC ANHYDRASE XA-RELATED"/>
    <property type="match status" value="1"/>
</dbReference>
<reference evidence="4" key="3">
    <citation type="submission" date="2022-06" db="UniProtKB">
        <authorList>
            <consortium name="EnsemblMetazoa"/>
        </authorList>
    </citation>
    <scope>IDENTIFICATION</scope>
</reference>
<proteinExistence type="inferred from homology"/>
<evidence type="ECO:0000313" key="4">
    <source>
        <dbReference type="EnsemblMetazoa" id="KAF7495258.1"/>
    </source>
</evidence>
<evidence type="ECO:0000259" key="2">
    <source>
        <dbReference type="PROSITE" id="PS51144"/>
    </source>
</evidence>
<dbReference type="InterPro" id="IPR036398">
    <property type="entry name" value="CA_dom_sf"/>
</dbReference>
<dbReference type="EnsemblMetazoa" id="SSS_4796s_mrna">
    <property type="protein sequence ID" value="KAF7495258.1"/>
    <property type="gene ID" value="SSS_4796"/>
</dbReference>
<evidence type="ECO:0000256" key="1">
    <source>
        <dbReference type="ARBA" id="ARBA00010718"/>
    </source>
</evidence>
<protein>
    <submittedName>
        <fullName evidence="3">Carbonic anhydrase-related protein 10</fullName>
    </submittedName>
</protein>
<dbReference type="Pfam" id="PF00194">
    <property type="entry name" value="Carb_anhydrase"/>
    <property type="match status" value="1"/>
</dbReference>
<feature type="domain" description="Alpha-carbonic anhydrase" evidence="2">
    <location>
        <begin position="41"/>
        <end position="303"/>
    </location>
</feature>
<keyword evidence="5" id="KW-1185">Reference proteome</keyword>
<name>A0A834REH2_SARSC</name>
<sequence>MICSKYSPHNLLSHPFSRSSSMIVLILILNRLKLIKSDWDSWWTYEGISGPDFWGRLNPKWSHCSKGQRQSPIDIDTDLLIYDSILRPIEIKGDQIDGRLINTGRSIDFEIDLSSSSSSSDQRRVLITGGPLSYQYTITNLTVHFGRKNDRGSEHTINQKQFAGELQLYGYNSQLYTDWSDAKRSPNGLVAIAILIKISRNHSNNDQLSRLIESFKNTRNRGDSQSMYSLSLRKLLPITRQFVTYEGSLTQPACFETVQWIILNKPIYLSSNQLEQLRSFQSKLWDNYRPIQATNFRTIRTNIVNHRLLENYRFKYQLDGREILTDVYHKHYCVVNQPIAYRST</sequence>
<dbReference type="SUPFAM" id="SSF51069">
    <property type="entry name" value="Carbonic anhydrase"/>
    <property type="match status" value="1"/>
</dbReference>